<evidence type="ECO:0000256" key="3">
    <source>
        <dbReference type="ARBA" id="ARBA00038157"/>
    </source>
</evidence>
<dbReference type="SUPFAM" id="SSF51430">
    <property type="entry name" value="NAD(P)-linked oxidoreductase"/>
    <property type="match status" value="1"/>
</dbReference>
<dbReference type="GeneID" id="54552571"/>
<dbReference type="PANTHER" id="PTHR43364">
    <property type="entry name" value="NADH-SPECIFIC METHYLGLYOXAL REDUCTASE-RELATED"/>
    <property type="match status" value="1"/>
</dbReference>
<proteinExistence type="inferred from homology"/>
<dbReference type="Gene3D" id="3.20.20.100">
    <property type="entry name" value="NADP-dependent oxidoreductase domain"/>
    <property type="match status" value="1"/>
</dbReference>
<dbReference type="InterPro" id="IPR036812">
    <property type="entry name" value="NAD(P)_OxRdtase_dom_sf"/>
</dbReference>
<keyword evidence="6" id="KW-1185">Reference proteome</keyword>
<organism evidence="5 6">
    <name type="scientific">Westerdykella ornata</name>
    <dbReference type="NCBI Taxonomy" id="318751"/>
    <lineage>
        <taxon>Eukaryota</taxon>
        <taxon>Fungi</taxon>
        <taxon>Dikarya</taxon>
        <taxon>Ascomycota</taxon>
        <taxon>Pezizomycotina</taxon>
        <taxon>Dothideomycetes</taxon>
        <taxon>Pleosporomycetidae</taxon>
        <taxon>Pleosporales</taxon>
        <taxon>Sporormiaceae</taxon>
        <taxon>Westerdykella</taxon>
    </lineage>
</organism>
<evidence type="ECO:0000313" key="5">
    <source>
        <dbReference type="EMBL" id="KAF2271601.1"/>
    </source>
</evidence>
<evidence type="ECO:0000256" key="2">
    <source>
        <dbReference type="ARBA" id="ARBA00023002"/>
    </source>
</evidence>
<dbReference type="OrthoDB" id="48988at2759"/>
<reference evidence="5" key="1">
    <citation type="journal article" date="2020" name="Stud. Mycol.">
        <title>101 Dothideomycetes genomes: a test case for predicting lifestyles and emergence of pathogens.</title>
        <authorList>
            <person name="Haridas S."/>
            <person name="Albert R."/>
            <person name="Binder M."/>
            <person name="Bloem J."/>
            <person name="Labutti K."/>
            <person name="Salamov A."/>
            <person name="Andreopoulos B."/>
            <person name="Baker S."/>
            <person name="Barry K."/>
            <person name="Bills G."/>
            <person name="Bluhm B."/>
            <person name="Cannon C."/>
            <person name="Castanera R."/>
            <person name="Culley D."/>
            <person name="Daum C."/>
            <person name="Ezra D."/>
            <person name="Gonzalez J."/>
            <person name="Henrissat B."/>
            <person name="Kuo A."/>
            <person name="Liang C."/>
            <person name="Lipzen A."/>
            <person name="Lutzoni F."/>
            <person name="Magnuson J."/>
            <person name="Mondo S."/>
            <person name="Nolan M."/>
            <person name="Ohm R."/>
            <person name="Pangilinan J."/>
            <person name="Park H.-J."/>
            <person name="Ramirez L."/>
            <person name="Alfaro M."/>
            <person name="Sun H."/>
            <person name="Tritt A."/>
            <person name="Yoshinaga Y."/>
            <person name="Zwiers L.-H."/>
            <person name="Turgeon B."/>
            <person name="Goodwin S."/>
            <person name="Spatafora J."/>
            <person name="Crous P."/>
            <person name="Grigoriev I."/>
        </authorList>
    </citation>
    <scope>NUCLEOTIDE SEQUENCE</scope>
    <source>
        <strain evidence="5">CBS 379.55</strain>
    </source>
</reference>
<dbReference type="InterPro" id="IPR023210">
    <property type="entry name" value="NADP_OxRdtase_dom"/>
</dbReference>
<dbReference type="EMBL" id="ML986537">
    <property type="protein sequence ID" value="KAF2271601.1"/>
    <property type="molecule type" value="Genomic_DNA"/>
</dbReference>
<gene>
    <name evidence="5" type="ORF">EI97DRAFT_437713</name>
</gene>
<evidence type="ECO:0000256" key="1">
    <source>
        <dbReference type="ARBA" id="ARBA00022857"/>
    </source>
</evidence>
<evidence type="ECO:0000313" key="6">
    <source>
        <dbReference type="Proteomes" id="UP000800097"/>
    </source>
</evidence>
<comment type="similarity">
    <text evidence="3">Belongs to the aldo/keto reductase family. Aldo/keto reductase 2 subfamily.</text>
</comment>
<dbReference type="RefSeq" id="XP_033649140.1">
    <property type="nucleotide sequence ID" value="XM_033799396.1"/>
</dbReference>
<sequence length="388" mass="43730">MTITFNRDSPLFRHRQLAPSASIHVSPLCLGTMNFGERETALYGECSKEEAFAIMDHFYSQGGNFFDTANSYQHGQSEEWIGEWMAKHDNRDDIVLATKYTMNFHRNRKDKIISNYVGNGAKSLKLSLDASLKNLRTMYVDILYIHWWDAATSIPELMHSLNDVVTSGKVLYLGVSDTPAWVVSMANEYARNHGLRQFSVYQGAWNASMRDFERDIIPMASNQGMALCPYGVLGSGRFQTEEGFKARAQHNPGRQIANARLTDRDREVCKVLETIGKEKDAGLFQIALAYVMHKAPYVFPLVGQRRVSHLKDSIAGLSVTLTEEDIDRIEASYDFDVGFPHTFLNGAMFGTARRKQIKGPGDVALYRSTGTFDWVEPPKPIKPYGSGR</sequence>
<evidence type="ECO:0000259" key="4">
    <source>
        <dbReference type="Pfam" id="PF00248"/>
    </source>
</evidence>
<keyword evidence="2" id="KW-0560">Oxidoreductase</keyword>
<dbReference type="AlphaFoldDB" id="A0A6A6J4V1"/>
<dbReference type="PANTHER" id="PTHR43364:SF7">
    <property type="entry name" value="NADP-DEPENDENT OXIDOREDUCTASE DOMAIN-CONTAINING PROTEIN-RELATED"/>
    <property type="match status" value="1"/>
</dbReference>
<name>A0A6A6J4V1_WESOR</name>
<dbReference type="Proteomes" id="UP000800097">
    <property type="component" value="Unassembled WGS sequence"/>
</dbReference>
<accession>A0A6A6J4V1</accession>
<dbReference type="Pfam" id="PF00248">
    <property type="entry name" value="Aldo_ket_red"/>
    <property type="match status" value="1"/>
</dbReference>
<dbReference type="InterPro" id="IPR050523">
    <property type="entry name" value="AKR_Detox_Biosynth"/>
</dbReference>
<protein>
    <submittedName>
        <fullName evidence="5">Putative Norsolorinic acid reductase</fullName>
    </submittedName>
</protein>
<dbReference type="GO" id="GO:0016491">
    <property type="term" value="F:oxidoreductase activity"/>
    <property type="evidence" value="ECO:0007669"/>
    <property type="project" value="UniProtKB-KW"/>
</dbReference>
<feature type="domain" description="NADP-dependent oxidoreductase" evidence="4">
    <location>
        <begin position="27"/>
        <end position="333"/>
    </location>
</feature>
<keyword evidence="1" id="KW-0521">NADP</keyword>